<dbReference type="Pfam" id="PF20068">
    <property type="entry name" value="Amphi-Trp"/>
    <property type="match status" value="1"/>
</dbReference>
<reference evidence="2 3" key="1">
    <citation type="submission" date="2019-12" db="EMBL/GenBank/DDBJ databases">
        <title>Isolation and characterization of three novel carbon monoxide-oxidizing members of Halobacteria from salione crusts and soils.</title>
        <authorList>
            <person name="Myers M.R."/>
            <person name="King G.M."/>
        </authorList>
    </citation>
    <scope>NUCLEOTIDE SEQUENCE [LARGE SCALE GENOMIC DNA]</scope>
    <source>
        <strain evidence="2 3">WSH3</strain>
    </source>
</reference>
<dbReference type="NCBIfam" id="TIGR04354">
    <property type="entry name" value="amphi-Trp"/>
    <property type="match status" value="1"/>
</dbReference>
<keyword evidence="3" id="KW-1185">Reference proteome</keyword>
<gene>
    <name evidence="2" type="ORF">GRX03_06050</name>
</gene>
<dbReference type="OrthoDB" id="282103at2157"/>
<evidence type="ECO:0000313" key="2">
    <source>
        <dbReference type="EMBL" id="MXR51168.1"/>
    </source>
</evidence>
<organism evidence="2 3">
    <name type="scientific">Halovenus carboxidivorans</name>
    <dbReference type="NCBI Taxonomy" id="2692199"/>
    <lineage>
        <taxon>Archaea</taxon>
        <taxon>Methanobacteriati</taxon>
        <taxon>Methanobacteriota</taxon>
        <taxon>Stenosarchaea group</taxon>
        <taxon>Halobacteria</taxon>
        <taxon>Halobacteriales</taxon>
        <taxon>Haloarculaceae</taxon>
        <taxon>Halovenus</taxon>
    </lineage>
</organism>
<proteinExistence type="predicted"/>
<dbReference type="InterPro" id="IPR027598">
    <property type="entry name" value="Amphi-Trp_dom"/>
</dbReference>
<comment type="caution">
    <text evidence="2">The sequence shown here is derived from an EMBL/GenBank/DDBJ whole genome shotgun (WGS) entry which is preliminary data.</text>
</comment>
<dbReference type="Proteomes" id="UP000466535">
    <property type="component" value="Unassembled WGS sequence"/>
</dbReference>
<name>A0A6B0SZA0_9EURY</name>
<protein>
    <submittedName>
        <fullName evidence="2">Amphi-Trp domain-containing protein</fullName>
    </submittedName>
</protein>
<dbReference type="AlphaFoldDB" id="A0A6B0SZA0"/>
<dbReference type="EMBL" id="WUUT01000002">
    <property type="protein sequence ID" value="MXR51168.1"/>
    <property type="molecule type" value="Genomic_DNA"/>
</dbReference>
<dbReference type="RefSeq" id="WP_201289192.1">
    <property type="nucleotide sequence ID" value="NZ_WUUT01000002.1"/>
</dbReference>
<evidence type="ECO:0000259" key="1">
    <source>
        <dbReference type="Pfam" id="PF20068"/>
    </source>
</evidence>
<feature type="domain" description="Amphi-Trp" evidence="1">
    <location>
        <begin position="8"/>
        <end position="78"/>
    </location>
</feature>
<sequence length="79" mass="9009">MPDQTTNAEKLDRDAVADRLTDLTEELRAGENVTVSVGNKDMVLTPPETVGYKIDVIKKQSRFRGNHETVRIEIDWKPR</sequence>
<accession>A0A6B0SZA0</accession>
<evidence type="ECO:0000313" key="3">
    <source>
        <dbReference type="Proteomes" id="UP000466535"/>
    </source>
</evidence>